<proteinExistence type="predicted"/>
<keyword evidence="3" id="KW-1185">Reference proteome</keyword>
<reference evidence="2" key="1">
    <citation type="submission" date="2009-01" db="EMBL/GenBank/DDBJ databases">
        <authorList>
            <person name="Qin X."/>
            <person name="Bachman B."/>
            <person name="Battles P."/>
            <person name="Bell A."/>
            <person name="Bess C."/>
            <person name="Bickham C."/>
            <person name="Chaboub L."/>
            <person name="Chen D."/>
            <person name="Coyle M."/>
            <person name="Deiros D.R."/>
            <person name="Dinh H."/>
            <person name="Forbes L."/>
            <person name="Fowler G."/>
            <person name="Francisco L."/>
            <person name="Fu Q."/>
            <person name="Gubbala S."/>
            <person name="Hale W."/>
            <person name="Han Y."/>
            <person name="Hemphill L."/>
            <person name="Highlander S.K."/>
            <person name="Hirani K."/>
            <person name="Hogues M."/>
            <person name="Jackson L."/>
            <person name="Jakkamsetti A."/>
            <person name="Javaid M."/>
            <person name="Jiang H."/>
            <person name="Korchina V."/>
            <person name="Kovar C."/>
            <person name="Lara F."/>
            <person name="Lee S."/>
            <person name="Mata R."/>
            <person name="Mathew T."/>
            <person name="Moen C."/>
            <person name="Morales K."/>
            <person name="Munidasa M."/>
            <person name="Nazareth L."/>
            <person name="Ngo R."/>
            <person name="Nguyen L."/>
            <person name="Okwuonu G."/>
            <person name="Ongeri F."/>
            <person name="Patil S."/>
            <person name="Petrosino J."/>
            <person name="Pham C."/>
            <person name="Pham P."/>
            <person name="Pu L.-L."/>
            <person name="Puazo M."/>
            <person name="Raj R."/>
            <person name="Reid J."/>
            <person name="Rouhana J."/>
            <person name="Saada N."/>
            <person name="Shang Y."/>
            <person name="Simmons D."/>
            <person name="Thornton R."/>
            <person name="Warren J."/>
            <person name="Weissenberger G."/>
            <person name="Zhang J."/>
            <person name="Zhang L."/>
            <person name="Zhou C."/>
            <person name="Zhu D."/>
            <person name="Muzny D."/>
            <person name="Worley K."/>
            <person name="Gibbs R."/>
        </authorList>
    </citation>
    <scope>NUCLEOTIDE SEQUENCE [LARGE SCALE GENOMIC DNA]</scope>
    <source>
        <strain evidence="2">LMS2-1</strain>
    </source>
</reference>
<name>C2JW69_LACRM</name>
<dbReference type="Proteomes" id="UP000004525">
    <property type="component" value="Unassembled WGS sequence"/>
</dbReference>
<organism evidence="2 3">
    <name type="scientific">Lacticaseibacillus rhamnosus (strain LMS2-1)</name>
    <dbReference type="NCBI Taxonomy" id="525361"/>
    <lineage>
        <taxon>Bacteria</taxon>
        <taxon>Bacillati</taxon>
        <taxon>Bacillota</taxon>
        <taxon>Bacilli</taxon>
        <taxon>Lactobacillales</taxon>
        <taxon>Lactobacillaceae</taxon>
        <taxon>Lacticaseibacillus</taxon>
    </lineage>
</organism>
<dbReference type="EMBL" id="ACIZ01000051">
    <property type="protein sequence ID" value="EEN80714.1"/>
    <property type="molecule type" value="Genomic_DNA"/>
</dbReference>
<evidence type="ECO:0000313" key="3">
    <source>
        <dbReference type="Proteomes" id="UP000004525"/>
    </source>
</evidence>
<accession>C2JW69</accession>
<sequence length="56" mass="6148">MRIDVNKILPRKSGDEGGDGPKPTPPHIANFSESPQAAFPYAIIRRMNKNDSLADL</sequence>
<comment type="caution">
    <text evidence="2">The sequence shown here is derived from an EMBL/GenBank/DDBJ whole genome shotgun (WGS) entry which is preliminary data.</text>
</comment>
<protein>
    <submittedName>
        <fullName evidence="2">Uncharacterized protein</fullName>
    </submittedName>
</protein>
<dbReference type="AlphaFoldDB" id="C2JW69"/>
<feature type="region of interest" description="Disordered" evidence="1">
    <location>
        <begin position="1"/>
        <end position="33"/>
    </location>
</feature>
<evidence type="ECO:0000313" key="2">
    <source>
        <dbReference type="EMBL" id="EEN80714.1"/>
    </source>
</evidence>
<gene>
    <name evidence="2" type="ORF">HMPREF0539_1153</name>
</gene>
<evidence type="ECO:0000256" key="1">
    <source>
        <dbReference type="SAM" id="MobiDB-lite"/>
    </source>
</evidence>
<dbReference type="HOGENOM" id="CLU_3008704_0_0_9"/>